<feature type="transmembrane region" description="Helical" evidence="7">
    <location>
        <begin position="52"/>
        <end position="70"/>
    </location>
</feature>
<feature type="transmembrane region" description="Helical" evidence="7">
    <location>
        <begin position="129"/>
        <end position="148"/>
    </location>
</feature>
<name>A0A0N4VCK4_ENTVE</name>
<proteinExistence type="inferred from homology"/>
<reference evidence="8 9" key="2">
    <citation type="submission" date="2018-10" db="EMBL/GenBank/DDBJ databases">
        <authorList>
            <consortium name="Pathogen Informatics"/>
        </authorList>
    </citation>
    <scope>NUCLEOTIDE SEQUENCE [LARGE SCALE GENOMIC DNA]</scope>
</reference>
<evidence type="ECO:0000256" key="6">
    <source>
        <dbReference type="ARBA" id="ARBA00023136"/>
    </source>
</evidence>
<evidence type="ECO:0000313" key="10">
    <source>
        <dbReference type="WBParaSite" id="EVEC_0000830201-mRNA-1"/>
    </source>
</evidence>
<sequence length="208" mass="24830">MSSRGPRAAGTDGTDYRHRQQVAVHYQIRYTDYPDYSYHFKMWVKKIVQYKWYLKWLFVIHGFVLLAMWTKIFGEFLVRHTRIKWQSFSSLDLPSAYPWEYVWSLSFIPIIFALCSFSRNRGKILQYHYYGQFLFGIMPCAVGIGSQFPELLDYIFNRENSDTPTFNGTFPMVILWYVFFLVAFQIHGLAMYFSYQLTAAWMPPKKTD</sequence>
<keyword evidence="3 7" id="KW-0812">Transmembrane</keyword>
<keyword evidence="5 7" id="KW-1133">Transmembrane helix</keyword>
<evidence type="ECO:0000256" key="1">
    <source>
        <dbReference type="ARBA" id="ARBA00004477"/>
    </source>
</evidence>
<evidence type="ECO:0000256" key="4">
    <source>
        <dbReference type="ARBA" id="ARBA00022824"/>
    </source>
</evidence>
<dbReference type="Pfam" id="PF07086">
    <property type="entry name" value="Jagunal"/>
    <property type="match status" value="1"/>
</dbReference>
<gene>
    <name evidence="8" type="ORF">EVEC_LOCUS7786</name>
</gene>
<evidence type="ECO:0000313" key="9">
    <source>
        <dbReference type="Proteomes" id="UP000274131"/>
    </source>
</evidence>
<comment type="similarity">
    <text evidence="2">Belongs to the jagunal family.</text>
</comment>
<keyword evidence="4" id="KW-0256">Endoplasmic reticulum</keyword>
<evidence type="ECO:0000256" key="5">
    <source>
        <dbReference type="ARBA" id="ARBA00022989"/>
    </source>
</evidence>
<dbReference type="AlphaFoldDB" id="A0A0N4VCK4"/>
<dbReference type="PANTHER" id="PTHR20955">
    <property type="entry name" value="PROTEIN JAGUNAL HOMOLOG 1"/>
    <property type="match status" value="1"/>
</dbReference>
<evidence type="ECO:0000313" key="8">
    <source>
        <dbReference type="EMBL" id="VDD93035.1"/>
    </source>
</evidence>
<dbReference type="OrthoDB" id="8914197at2759"/>
<keyword evidence="6 7" id="KW-0472">Membrane</keyword>
<protein>
    <submittedName>
        <fullName evidence="10">Cytochrome b561 domain-containing protein</fullName>
    </submittedName>
</protein>
<keyword evidence="9" id="KW-1185">Reference proteome</keyword>
<evidence type="ECO:0000256" key="2">
    <source>
        <dbReference type="ARBA" id="ARBA00008462"/>
    </source>
</evidence>
<accession>A0A0N4VCK4</accession>
<comment type="subcellular location">
    <subcellularLocation>
        <location evidence="1">Endoplasmic reticulum membrane</location>
        <topology evidence="1">Multi-pass membrane protein</topology>
    </subcellularLocation>
</comment>
<dbReference type="WBParaSite" id="EVEC_0000830201-mRNA-1">
    <property type="protein sequence ID" value="EVEC_0000830201-mRNA-1"/>
    <property type="gene ID" value="EVEC_0000830201"/>
</dbReference>
<dbReference type="GO" id="GO:0016192">
    <property type="term" value="P:vesicle-mediated transport"/>
    <property type="evidence" value="ECO:0007669"/>
    <property type="project" value="TreeGrafter"/>
</dbReference>
<evidence type="ECO:0000256" key="7">
    <source>
        <dbReference type="SAM" id="Phobius"/>
    </source>
</evidence>
<reference evidence="10" key="1">
    <citation type="submission" date="2017-02" db="UniProtKB">
        <authorList>
            <consortium name="WormBaseParasite"/>
        </authorList>
    </citation>
    <scope>IDENTIFICATION</scope>
</reference>
<dbReference type="PANTHER" id="PTHR20955:SF1">
    <property type="entry name" value="PROTEIN JAGUNAL HOMOLOG 1"/>
    <property type="match status" value="1"/>
</dbReference>
<organism evidence="10">
    <name type="scientific">Enterobius vermicularis</name>
    <name type="common">Human pinworm</name>
    <dbReference type="NCBI Taxonomy" id="51028"/>
    <lineage>
        <taxon>Eukaryota</taxon>
        <taxon>Metazoa</taxon>
        <taxon>Ecdysozoa</taxon>
        <taxon>Nematoda</taxon>
        <taxon>Chromadorea</taxon>
        <taxon>Rhabditida</taxon>
        <taxon>Spirurina</taxon>
        <taxon>Oxyuridomorpha</taxon>
        <taxon>Oxyuroidea</taxon>
        <taxon>Oxyuridae</taxon>
        <taxon>Enterobius</taxon>
    </lineage>
</organism>
<dbReference type="Proteomes" id="UP000274131">
    <property type="component" value="Unassembled WGS sequence"/>
</dbReference>
<feature type="transmembrane region" description="Helical" evidence="7">
    <location>
        <begin position="174"/>
        <end position="195"/>
    </location>
</feature>
<dbReference type="GO" id="GO:0005789">
    <property type="term" value="C:endoplasmic reticulum membrane"/>
    <property type="evidence" value="ECO:0007669"/>
    <property type="project" value="UniProtKB-SubCell"/>
</dbReference>
<dbReference type="STRING" id="51028.A0A0N4VCK4"/>
<dbReference type="EMBL" id="UXUI01009089">
    <property type="protein sequence ID" value="VDD93035.1"/>
    <property type="molecule type" value="Genomic_DNA"/>
</dbReference>
<dbReference type="GO" id="GO:0007029">
    <property type="term" value="P:endoplasmic reticulum organization"/>
    <property type="evidence" value="ECO:0007669"/>
    <property type="project" value="InterPro"/>
</dbReference>
<evidence type="ECO:0000256" key="3">
    <source>
        <dbReference type="ARBA" id="ARBA00022692"/>
    </source>
</evidence>
<dbReference type="InterPro" id="IPR009787">
    <property type="entry name" value="Jagunal"/>
</dbReference>
<feature type="transmembrane region" description="Helical" evidence="7">
    <location>
        <begin position="101"/>
        <end position="117"/>
    </location>
</feature>